<keyword evidence="2 4" id="KW-0560">Oxidoreductase</keyword>
<dbReference type="FunFam" id="3.40.309.10:FF:000003">
    <property type="entry name" value="Aldehyde dehydrogenase"/>
    <property type="match status" value="1"/>
</dbReference>
<dbReference type="Gene3D" id="3.40.309.10">
    <property type="entry name" value="Aldehyde Dehydrogenase, Chain A, domain 2"/>
    <property type="match status" value="1"/>
</dbReference>
<feature type="active site" evidence="5 6">
    <location>
        <position position="213"/>
    </location>
</feature>
<sequence>MSMDAMKSVFATMHAQSRREPDVSFDIRRRRLAALEALVRENIKLLAAAIAEDFGARSVHETRLLEVFPCLEGLAHAQRHLRAWMRPQRRRVSLWFQLGRAEVRYQPLGVVGIVVPWNYPLYLAVGPLTAALAAGNRVMIKMSEFTPVTARLFSDLIAQYFEANEVAVVQGDADTAHAFSQLPFDHLFFTGSTAVGHHVMRAAAENLTPVTLELGGKSPAIVAPGYPLEKAADRILVGKCLNAGQTCIAPDYLLLPEGQEQAFIAAARSIIEASYPQMATTPDYTAVVNARHYDRLVGYLEDAVRKGATLVPLSNVAADPSRRRFPPVALLGVSDDMQVMQEEIFGPILPILPYRNIDAAIACINQRARPLALYVFDEDPQRVNRVLAQTVSGGVTVNDTILHIAQDDLPFGGVGPSGMGRYHGRDGFLTLSHAKAVFRQSRLSGIGLFKPPYGKRFEWLIGWLLR</sequence>
<evidence type="ECO:0000256" key="5">
    <source>
        <dbReference type="PIRSR" id="PIRSR036492-1"/>
    </source>
</evidence>
<dbReference type="Pfam" id="PF00171">
    <property type="entry name" value="Aldedh"/>
    <property type="match status" value="1"/>
</dbReference>
<feature type="active site" evidence="5">
    <location>
        <position position="247"/>
    </location>
</feature>
<name>A0A9D7JYN1_9PROT</name>
<accession>A0A9D7JYN1</accession>
<dbReference type="GO" id="GO:0004029">
    <property type="term" value="F:aldehyde dehydrogenase (NAD+) activity"/>
    <property type="evidence" value="ECO:0007669"/>
    <property type="project" value="TreeGrafter"/>
</dbReference>
<dbReference type="PANTHER" id="PTHR43570">
    <property type="entry name" value="ALDEHYDE DEHYDROGENASE"/>
    <property type="match status" value="1"/>
</dbReference>
<reference evidence="9" key="1">
    <citation type="submission" date="2020-10" db="EMBL/GenBank/DDBJ databases">
        <title>Connecting structure to function with the recovery of over 1000 high-quality activated sludge metagenome-assembled genomes encoding full-length rRNA genes using long-read sequencing.</title>
        <authorList>
            <person name="Singleton C.M."/>
            <person name="Petriglieri F."/>
            <person name="Kristensen J.M."/>
            <person name="Kirkegaard R.H."/>
            <person name="Michaelsen T.Y."/>
            <person name="Andersen M.H."/>
            <person name="Karst S.M."/>
            <person name="Dueholm M.S."/>
            <person name="Nielsen P.H."/>
            <person name="Albertsen M."/>
        </authorList>
    </citation>
    <scope>NUCLEOTIDE SEQUENCE</scope>
    <source>
        <strain evidence="9">Hirt_18-Q3-R61-65_BATAC.395</strain>
    </source>
</reference>
<comment type="caution">
    <text evidence="9">The sequence shown here is derived from an EMBL/GenBank/DDBJ whole genome shotgun (WGS) entry which is preliminary data.</text>
</comment>
<dbReference type="EMBL" id="JADJUC010000002">
    <property type="protein sequence ID" value="MBK8523098.1"/>
    <property type="molecule type" value="Genomic_DNA"/>
</dbReference>
<dbReference type="Proteomes" id="UP000886689">
    <property type="component" value="Unassembled WGS sequence"/>
</dbReference>
<dbReference type="CDD" id="cd07133">
    <property type="entry name" value="ALDH_CALDH_CalB"/>
    <property type="match status" value="1"/>
</dbReference>
<dbReference type="InterPro" id="IPR016162">
    <property type="entry name" value="Ald_DH_N"/>
</dbReference>
<evidence type="ECO:0000259" key="8">
    <source>
        <dbReference type="Pfam" id="PF00171"/>
    </source>
</evidence>
<proteinExistence type="inferred from homology"/>
<evidence type="ECO:0000256" key="1">
    <source>
        <dbReference type="ARBA" id="ARBA00009986"/>
    </source>
</evidence>
<comment type="similarity">
    <text evidence="1 4 7">Belongs to the aldehyde dehydrogenase family.</text>
</comment>
<dbReference type="PIRSF" id="PIRSF036492">
    <property type="entry name" value="ALDH"/>
    <property type="match status" value="1"/>
</dbReference>
<evidence type="ECO:0000256" key="3">
    <source>
        <dbReference type="ARBA" id="ARBA00023027"/>
    </source>
</evidence>
<evidence type="ECO:0000256" key="4">
    <source>
        <dbReference type="PIRNR" id="PIRNR036492"/>
    </source>
</evidence>
<gene>
    <name evidence="9" type="ORF">IPL58_02615</name>
</gene>
<keyword evidence="3" id="KW-0520">NAD</keyword>
<dbReference type="PANTHER" id="PTHR43570:SF20">
    <property type="entry name" value="ALDEHYDE DEHYDROGENASE ALDX-RELATED"/>
    <property type="match status" value="1"/>
</dbReference>
<dbReference type="GO" id="GO:0005737">
    <property type="term" value="C:cytoplasm"/>
    <property type="evidence" value="ECO:0007669"/>
    <property type="project" value="TreeGrafter"/>
</dbReference>
<evidence type="ECO:0000256" key="7">
    <source>
        <dbReference type="RuleBase" id="RU003345"/>
    </source>
</evidence>
<dbReference type="AlphaFoldDB" id="A0A9D7JYN1"/>
<evidence type="ECO:0000313" key="9">
    <source>
        <dbReference type="EMBL" id="MBK8523098.1"/>
    </source>
</evidence>
<dbReference type="SUPFAM" id="SSF53720">
    <property type="entry name" value="ALDH-like"/>
    <property type="match status" value="1"/>
</dbReference>
<dbReference type="GO" id="GO:0006081">
    <property type="term" value="P:aldehyde metabolic process"/>
    <property type="evidence" value="ECO:0007669"/>
    <property type="project" value="InterPro"/>
</dbReference>
<dbReference type="PROSITE" id="PS00687">
    <property type="entry name" value="ALDEHYDE_DEHYDR_GLU"/>
    <property type="match status" value="1"/>
</dbReference>
<dbReference type="InterPro" id="IPR015590">
    <property type="entry name" value="Aldehyde_DH_dom"/>
</dbReference>
<organism evidence="9 10">
    <name type="scientific">Candidatus Proximibacter danicus</name>
    <dbReference type="NCBI Taxonomy" id="2954365"/>
    <lineage>
        <taxon>Bacteria</taxon>
        <taxon>Pseudomonadati</taxon>
        <taxon>Pseudomonadota</taxon>
        <taxon>Betaproteobacteria</taxon>
        <taxon>Candidatus Proximibacter</taxon>
    </lineage>
</organism>
<dbReference type="InterPro" id="IPR016163">
    <property type="entry name" value="Ald_DH_C"/>
</dbReference>
<evidence type="ECO:0000256" key="2">
    <source>
        <dbReference type="ARBA" id="ARBA00023002"/>
    </source>
</evidence>
<dbReference type="Gene3D" id="3.40.605.10">
    <property type="entry name" value="Aldehyde Dehydrogenase, Chain A, domain 1"/>
    <property type="match status" value="1"/>
</dbReference>
<dbReference type="InterPro" id="IPR016161">
    <property type="entry name" value="Ald_DH/histidinol_DH"/>
</dbReference>
<protein>
    <recommendedName>
        <fullName evidence="4">Aldehyde dehydrogenase</fullName>
    </recommendedName>
</protein>
<dbReference type="InterPro" id="IPR012394">
    <property type="entry name" value="Aldehyde_DH_NAD(P)"/>
</dbReference>
<evidence type="ECO:0000313" key="10">
    <source>
        <dbReference type="Proteomes" id="UP000886689"/>
    </source>
</evidence>
<feature type="domain" description="Aldehyde dehydrogenase" evidence="8">
    <location>
        <begin position="11"/>
        <end position="437"/>
    </location>
</feature>
<evidence type="ECO:0000256" key="6">
    <source>
        <dbReference type="PROSITE-ProRule" id="PRU10007"/>
    </source>
</evidence>
<dbReference type="InterPro" id="IPR029510">
    <property type="entry name" value="Ald_DH_CS_GLU"/>
</dbReference>